<evidence type="ECO:0000313" key="2">
    <source>
        <dbReference type="EMBL" id="OWJ64631.1"/>
    </source>
</evidence>
<proteinExistence type="predicted"/>
<protein>
    <recommendedName>
        <fullName evidence="1">T6SS Transcription factor RovC-like DNA binding domain-containing protein</fullName>
    </recommendedName>
</protein>
<evidence type="ECO:0000313" key="3">
    <source>
        <dbReference type="Proteomes" id="UP000196655"/>
    </source>
</evidence>
<dbReference type="EMBL" id="NHON01000053">
    <property type="protein sequence ID" value="OWJ64631.1"/>
    <property type="molecule type" value="Genomic_DNA"/>
</dbReference>
<comment type="caution">
    <text evidence="2">The sequence shown here is derived from an EMBL/GenBank/DDBJ whole genome shotgun (WGS) entry which is preliminary data.</text>
</comment>
<reference evidence="3" key="1">
    <citation type="submission" date="2017-05" db="EMBL/GenBank/DDBJ databases">
        <authorList>
            <person name="Macchi M."/>
            <person name="Festa S."/>
            <person name="Coppotelli B.M."/>
            <person name="Morelli I.S."/>
        </authorList>
    </citation>
    <scope>NUCLEOTIDE SEQUENCE [LARGE SCALE GENOMIC DNA]</scope>
    <source>
        <strain evidence="3">I</strain>
    </source>
</reference>
<accession>A0A211ZH79</accession>
<evidence type="ECO:0000259" key="1">
    <source>
        <dbReference type="Pfam" id="PF10074"/>
    </source>
</evidence>
<organism evidence="2 3">
    <name type="scientific">Inquilinus limosus</name>
    <dbReference type="NCBI Taxonomy" id="171674"/>
    <lineage>
        <taxon>Bacteria</taxon>
        <taxon>Pseudomonadati</taxon>
        <taxon>Pseudomonadota</taxon>
        <taxon>Alphaproteobacteria</taxon>
        <taxon>Rhodospirillales</taxon>
        <taxon>Rhodospirillaceae</taxon>
        <taxon>Inquilinus</taxon>
    </lineage>
</organism>
<dbReference type="Pfam" id="PF10074">
    <property type="entry name" value="RovC_DNA-bd"/>
    <property type="match status" value="1"/>
</dbReference>
<feature type="domain" description="T6SS Transcription factor RovC-like DNA binding" evidence="1">
    <location>
        <begin position="88"/>
        <end position="188"/>
    </location>
</feature>
<name>A0A211ZH79_9PROT</name>
<gene>
    <name evidence="2" type="ORF">BWR60_23720</name>
</gene>
<keyword evidence="3" id="KW-1185">Reference proteome</keyword>
<dbReference type="OrthoDB" id="7261891at2"/>
<sequence length="192" mass="21516">MADPRRRASEQPVFWLPELHARTVILTPSLPDPPTDAIVFDPETWLGTVAELQGADGLHLLLRDGRSTHRLWLPGSPARGTAVDAALSLDVTAPFRAEATLRFWRLLREGQPQAPPILPTQRRARLMASLRAVDGRSEGASYREIAEALFGADRIRDENWKTSSLRDRTIRLVRGGLTLMRGGYRRLLGPRR</sequence>
<dbReference type="InterPro" id="IPR018754">
    <property type="entry name" value="RovC-like_DNA-bd"/>
</dbReference>
<dbReference type="AlphaFoldDB" id="A0A211ZH79"/>
<dbReference type="Proteomes" id="UP000196655">
    <property type="component" value="Unassembled WGS sequence"/>
</dbReference>